<comment type="catalytic activity">
    <reaction evidence="5">
        <text>6-hydroxymethyl-7,8-dihydropterin + ATP = (7,8-dihydropterin-6-yl)methyl diphosphate + AMP + H(+)</text>
        <dbReference type="Rhea" id="RHEA:11412"/>
        <dbReference type="ChEBI" id="CHEBI:15378"/>
        <dbReference type="ChEBI" id="CHEBI:30616"/>
        <dbReference type="ChEBI" id="CHEBI:44841"/>
        <dbReference type="ChEBI" id="CHEBI:72950"/>
        <dbReference type="ChEBI" id="CHEBI:456215"/>
        <dbReference type="EC" id="2.7.6.3"/>
    </reaction>
</comment>
<dbReference type="GO" id="GO:0009229">
    <property type="term" value="P:thiamine diphosphate biosynthetic process"/>
    <property type="evidence" value="ECO:0007669"/>
    <property type="project" value="InterPro"/>
</dbReference>
<keyword evidence="1 5" id="KW-0808">Transferase</keyword>
<dbReference type="Pfam" id="PF01973">
    <property type="entry name" value="MptE-like"/>
    <property type="match status" value="1"/>
</dbReference>
<dbReference type="Proteomes" id="UP000248557">
    <property type="component" value="Unassembled WGS sequence"/>
</dbReference>
<keyword evidence="4 5" id="KW-0067">ATP-binding</keyword>
<dbReference type="GeneID" id="3855450"/>
<comment type="function">
    <text evidence="5">Catalyzes the transfer of diphosphate from ATP to 6-hydroxymethyl-7,8-dihydropterin (6-HMD), leading to 6-hydroxymethyl-7,8-dihydropterin diphosphate (6-HMDP).</text>
</comment>
<feature type="domain" description="6-hydroxymethylpterin diphosphokinase MptE-like" evidence="6">
    <location>
        <begin position="40"/>
        <end position="191"/>
    </location>
</feature>
<accession>A0A328Q9R1</accession>
<dbReference type="InterPro" id="IPR002826">
    <property type="entry name" value="MptE-like"/>
</dbReference>
<evidence type="ECO:0000256" key="2">
    <source>
        <dbReference type="ARBA" id="ARBA00022741"/>
    </source>
</evidence>
<keyword evidence="3 5" id="KW-0418">Kinase</keyword>
<comment type="caution">
    <text evidence="7">The sequence shown here is derived from an EMBL/GenBank/DDBJ whole genome shotgun (WGS) entry which is preliminary data.</text>
</comment>
<dbReference type="GO" id="GO:0000287">
    <property type="term" value="F:magnesium ion binding"/>
    <property type="evidence" value="ECO:0007669"/>
    <property type="project" value="UniProtKB-UniRule"/>
</dbReference>
<dbReference type="EC" id="2.7.6.3" evidence="5"/>
<dbReference type="HAMAP" id="MF_02131">
    <property type="entry name" value="HMPDK_arch"/>
    <property type="match status" value="1"/>
</dbReference>
<keyword evidence="2 5" id="KW-0547">Nucleotide-binding</keyword>
<evidence type="ECO:0000313" key="7">
    <source>
        <dbReference type="EMBL" id="RAP03268.1"/>
    </source>
</evidence>
<evidence type="ECO:0000256" key="3">
    <source>
        <dbReference type="ARBA" id="ARBA00022777"/>
    </source>
</evidence>
<evidence type="ECO:0000256" key="4">
    <source>
        <dbReference type="ARBA" id="ARBA00022840"/>
    </source>
</evidence>
<keyword evidence="5" id="KW-0460">Magnesium</keyword>
<dbReference type="InterPro" id="IPR036759">
    <property type="entry name" value="TPK_catalytic_sf"/>
</dbReference>
<dbReference type="GO" id="GO:0004788">
    <property type="term" value="F:thiamine diphosphokinase activity"/>
    <property type="evidence" value="ECO:0007669"/>
    <property type="project" value="InterPro"/>
</dbReference>
<dbReference type="AlphaFoldDB" id="A0A328Q9R1"/>
<organism evidence="7 8">
    <name type="scientific">Methanosphaera stadtmanae</name>
    <dbReference type="NCBI Taxonomy" id="2317"/>
    <lineage>
        <taxon>Archaea</taxon>
        <taxon>Methanobacteriati</taxon>
        <taxon>Methanobacteriota</taxon>
        <taxon>Methanomada group</taxon>
        <taxon>Methanobacteria</taxon>
        <taxon>Methanobacteriales</taxon>
        <taxon>Methanobacteriaceae</taxon>
        <taxon>Methanosphaera</taxon>
    </lineage>
</organism>
<evidence type="ECO:0000259" key="6">
    <source>
        <dbReference type="Pfam" id="PF01973"/>
    </source>
</evidence>
<comment type="pathway">
    <text evidence="5">Cofactor biosynthesis; 5,6,7,8-tetrahydromethanopterin biosynthesis.</text>
</comment>
<dbReference type="RefSeq" id="WP_011406259.1">
    <property type="nucleotide sequence ID" value="NZ_CATZNA010000018.1"/>
</dbReference>
<proteinExistence type="inferred from homology"/>
<dbReference type="GO" id="GO:0016301">
    <property type="term" value="F:kinase activity"/>
    <property type="evidence" value="ECO:0007669"/>
    <property type="project" value="UniProtKB-KW"/>
</dbReference>
<dbReference type="EMBL" id="NGJK01000030">
    <property type="protein sequence ID" value="RAP03268.1"/>
    <property type="molecule type" value="Genomic_DNA"/>
</dbReference>
<dbReference type="OMA" id="HAHGDNM"/>
<evidence type="ECO:0000256" key="1">
    <source>
        <dbReference type="ARBA" id="ARBA00022679"/>
    </source>
</evidence>
<dbReference type="Gene3D" id="3.40.50.10240">
    <property type="entry name" value="Thiamin pyrophosphokinase, catalytic domain"/>
    <property type="match status" value="1"/>
</dbReference>
<comment type="similarity">
    <text evidence="5">Belongs to the archaeal 6-HMPDK family.</text>
</comment>
<reference evidence="7 8" key="1">
    <citation type="submission" date="2017-05" db="EMBL/GenBank/DDBJ databases">
        <title>Host range expansion of the Methanosphaera genus to humans and monogastric animals involves recent and extensive reduction in genome content.</title>
        <authorList>
            <person name="Hoedt E.C."/>
            <person name="Volmer J.G."/>
            <person name="Parks D.H."/>
            <person name="Rosewarne C.P."/>
            <person name="Denman S.E."/>
            <person name="Mcsweeney C.S."/>
            <person name="O Cuiv P."/>
            <person name="Hugenholtz P."/>
            <person name="Tyson G.W."/>
            <person name="Morrison M."/>
        </authorList>
    </citation>
    <scope>NUCLEOTIDE SEQUENCE [LARGE SCALE GENOMIC DNA]</scope>
    <source>
        <strain evidence="7 8">PA5</strain>
    </source>
</reference>
<sequence>MDNITNNNWNIWYKKICKDFNFSEDDDKYSADILNNLIKKYGKFNKSHLHVHNKCIVFGAGPSIKKHIQLIKNNFNLNNYTLIAADGATTALLEENIIPSIIVTDLDGNIDSILKSNKRGSILYVHAHGDNVNKIKKYVPKLKNIIPTTQTKPYDLLENHGGFTDGDRAVHIALYDLKIKDITLAGMDFGNIITNYSRPEIEVELKEADDIKKLKLVYAKKLIESLKLENENIKINNLIK</sequence>
<dbReference type="GO" id="GO:0005524">
    <property type="term" value="F:ATP binding"/>
    <property type="evidence" value="ECO:0007669"/>
    <property type="project" value="UniProtKB-UniRule"/>
</dbReference>
<dbReference type="InterPro" id="IPR027510">
    <property type="entry name" value="HMPDK_MptE"/>
</dbReference>
<name>A0A328Q9R1_9EURY</name>
<gene>
    <name evidence="5" type="primary">mptE</name>
    <name evidence="7" type="ORF">CA615_03205</name>
</gene>
<protein>
    <recommendedName>
        <fullName evidence="5">6-hydroxymethyl-7,8-dihydropterin pyrophosphokinase</fullName>
        <shortName evidence="5">HPPK</shortName>
        <ecNumber evidence="5">2.7.6.3</ecNumber>
    </recommendedName>
    <alternativeName>
        <fullName evidence="5">2-amino-4-hydroxy-6-hydroxymethyldihydropteridine pyrophosphokinase</fullName>
    </alternativeName>
    <alternativeName>
        <fullName evidence="5">6-hydroxymethyl-7,8-dihydropterin diphosphokinase</fullName>
        <shortName evidence="5">6-HMPDK</shortName>
    </alternativeName>
    <alternativeName>
        <fullName evidence="5">7,8-dihydro-6-hydroxymethylpterin diphosphokinase</fullName>
    </alternativeName>
    <alternativeName>
        <fullName evidence="5">7,8-dihydro-6-hydroxymethylpterin pyrophosphokinase</fullName>
        <shortName evidence="5">PPPK</shortName>
    </alternativeName>
</protein>
<dbReference type="GO" id="GO:0003848">
    <property type="term" value="F:2-amino-4-hydroxy-6-hydroxymethyldihydropteridine diphosphokinase activity"/>
    <property type="evidence" value="ECO:0007669"/>
    <property type="project" value="UniProtKB-UniRule"/>
</dbReference>
<dbReference type="SUPFAM" id="SSF63999">
    <property type="entry name" value="Thiamin pyrophosphokinase, catalytic domain"/>
    <property type="match status" value="1"/>
</dbReference>
<comment type="cofactor">
    <cofactor evidence="5">
        <name>Mg(2+)</name>
        <dbReference type="ChEBI" id="CHEBI:18420"/>
    </cofactor>
</comment>
<dbReference type="UniPathway" id="UPA00065"/>
<evidence type="ECO:0000313" key="8">
    <source>
        <dbReference type="Proteomes" id="UP000248557"/>
    </source>
</evidence>
<evidence type="ECO:0000256" key="5">
    <source>
        <dbReference type="HAMAP-Rule" id="MF_02131"/>
    </source>
</evidence>
<dbReference type="GO" id="GO:2001118">
    <property type="term" value="P:tetrahydromethanopterin biosynthetic process"/>
    <property type="evidence" value="ECO:0007669"/>
    <property type="project" value="UniProtKB-UniRule"/>
</dbReference>
<dbReference type="PANTHER" id="PTHR39648">
    <property type="entry name" value="6-HYDROXYMETHYL-7,8-DIHYDROPTERIN PYROPHOSPHOKINASE"/>
    <property type="match status" value="1"/>
</dbReference>
<dbReference type="PANTHER" id="PTHR39648:SF1">
    <property type="entry name" value="6-HYDROXYMETHYL-7,8-DIHYDROPTERIN PYROPHOSPHOKINASE"/>
    <property type="match status" value="1"/>
</dbReference>